<keyword evidence="4" id="KW-1185">Reference proteome</keyword>
<dbReference type="RefSeq" id="WP_112656849.1">
    <property type="nucleotide sequence ID" value="NZ_CP043451.1"/>
</dbReference>
<gene>
    <name evidence="1" type="ORF">DIU31_006120</name>
    <name evidence="2" type="ORF">J3L21_21585</name>
</gene>
<reference evidence="1 3" key="1">
    <citation type="submission" date="2019-08" db="EMBL/GenBank/DDBJ databases">
        <title>Comparative genome analysis confer to the adaptation heavy metal polluted environment.</title>
        <authorList>
            <person name="Li Y."/>
        </authorList>
    </citation>
    <scope>NUCLEOTIDE SEQUENCE [LARGE SCALE GENOMIC DNA]</scope>
    <source>
        <strain evidence="1 3">P2</strain>
    </source>
</reference>
<evidence type="ECO:0000313" key="2">
    <source>
        <dbReference type="EMBL" id="QTE48130.1"/>
    </source>
</evidence>
<protein>
    <submittedName>
        <fullName evidence="1">Uncharacterized protein</fullName>
    </submittedName>
</protein>
<dbReference type="EMBL" id="CP071880">
    <property type="protein sequence ID" value="QTE48130.1"/>
    <property type="molecule type" value="Genomic_DNA"/>
</dbReference>
<reference evidence="2 4" key="2">
    <citation type="submission" date="2021-03" db="EMBL/GenBank/DDBJ databases">
        <title>Mucilaginibacter strains isolated from gold and copper mining confer multi heavy-metal resistance.</title>
        <authorList>
            <person name="Li Y."/>
        </authorList>
    </citation>
    <scope>NUCLEOTIDE SEQUENCE [LARGE SCALE GENOMIC DNA]</scope>
    <source>
        <strain evidence="2 4">P2-4</strain>
    </source>
</reference>
<evidence type="ECO:0000313" key="1">
    <source>
        <dbReference type="EMBL" id="QEM03117.1"/>
    </source>
</evidence>
<evidence type="ECO:0000313" key="3">
    <source>
        <dbReference type="Proteomes" id="UP000250557"/>
    </source>
</evidence>
<dbReference type="AlphaFoldDB" id="A0AAE6JCH1"/>
<dbReference type="Proteomes" id="UP000250557">
    <property type="component" value="Chromosome"/>
</dbReference>
<sequence>MKWLSLLLVIYALCLELPPCNDRTPTSNSTGLTIGQHDGHSSDQQDGCSPLCTCACCSHAPVVQHFQQELYSPIMNVAGLRMPALAHKAVKRIVVVWQPPKLSA</sequence>
<accession>A0AAE6JCH1</accession>
<organism evidence="1 3">
    <name type="scientific">Mucilaginibacter rubeus</name>
    <dbReference type="NCBI Taxonomy" id="2027860"/>
    <lineage>
        <taxon>Bacteria</taxon>
        <taxon>Pseudomonadati</taxon>
        <taxon>Bacteroidota</taxon>
        <taxon>Sphingobacteriia</taxon>
        <taxon>Sphingobacteriales</taxon>
        <taxon>Sphingobacteriaceae</taxon>
        <taxon>Mucilaginibacter</taxon>
    </lineage>
</organism>
<name>A0AAE6JCH1_9SPHI</name>
<proteinExistence type="predicted"/>
<dbReference type="InterPro" id="IPR046601">
    <property type="entry name" value="DUF6660"/>
</dbReference>
<dbReference type="EMBL" id="CP043451">
    <property type="protein sequence ID" value="QEM03117.1"/>
    <property type="molecule type" value="Genomic_DNA"/>
</dbReference>
<dbReference type="Pfam" id="PF20365">
    <property type="entry name" value="DUF6660"/>
    <property type="match status" value="1"/>
</dbReference>
<evidence type="ECO:0000313" key="4">
    <source>
        <dbReference type="Proteomes" id="UP000663940"/>
    </source>
</evidence>
<dbReference type="Proteomes" id="UP000663940">
    <property type="component" value="Chromosome"/>
</dbReference>